<dbReference type="OrthoDB" id="271273at2759"/>
<feature type="coiled-coil region" evidence="1">
    <location>
        <begin position="419"/>
        <end position="447"/>
    </location>
</feature>
<dbReference type="AlphaFoldDB" id="A0A024VX88"/>
<evidence type="ECO:0000313" key="3">
    <source>
        <dbReference type="Proteomes" id="UP000030708"/>
    </source>
</evidence>
<evidence type="ECO:0000256" key="1">
    <source>
        <dbReference type="SAM" id="Coils"/>
    </source>
</evidence>
<name>A0A024VX88_PLAFA</name>
<keyword evidence="1" id="KW-0175">Coiled coil</keyword>
<gene>
    <name evidence="2" type="ORF">PFTANZ_06379</name>
</gene>
<reference evidence="2 3" key="1">
    <citation type="submission" date="2013-02" db="EMBL/GenBank/DDBJ databases">
        <title>The Genome Annotation of Plasmodium falciparum Tanzania (2000708).</title>
        <authorList>
            <consortium name="The Broad Institute Genome Sequencing Platform"/>
            <consortium name="The Broad Institute Genome Sequencing Center for Infectious Disease"/>
            <person name="Neafsey D."/>
            <person name="Hoffman S."/>
            <person name="Volkman S."/>
            <person name="Rosenthal P."/>
            <person name="Walker B."/>
            <person name="Young S.K."/>
            <person name="Zeng Q."/>
            <person name="Gargeya S."/>
            <person name="Fitzgerald M."/>
            <person name="Haas B."/>
            <person name="Abouelleil A."/>
            <person name="Allen A.W."/>
            <person name="Alvarado L."/>
            <person name="Arachchi H.M."/>
            <person name="Berlin A.M."/>
            <person name="Chapman S.B."/>
            <person name="Gainer-Dewar J."/>
            <person name="Goldberg J."/>
            <person name="Griggs A."/>
            <person name="Gujja S."/>
            <person name="Hansen M."/>
            <person name="Howarth C."/>
            <person name="Imamovic A."/>
            <person name="Ireland A."/>
            <person name="Larimer J."/>
            <person name="McCowan C."/>
            <person name="Murphy C."/>
            <person name="Pearson M."/>
            <person name="Poon T.W."/>
            <person name="Priest M."/>
            <person name="Roberts A."/>
            <person name="Saif S."/>
            <person name="Shea T."/>
            <person name="Sisk P."/>
            <person name="Sykes S."/>
            <person name="Wortman J."/>
            <person name="Nusbaum C."/>
            <person name="Birren B."/>
        </authorList>
    </citation>
    <scope>NUCLEOTIDE SEQUENCE [LARGE SCALE GENOMIC DNA]</scope>
    <source>
        <strain evidence="3">Tanzania (2000708)</strain>
    </source>
</reference>
<accession>A0A024VX88</accession>
<reference evidence="2 3" key="2">
    <citation type="submission" date="2013-02" db="EMBL/GenBank/DDBJ databases">
        <title>The Genome Sequence of Plasmodium falciparum Tanzania (2000708).</title>
        <authorList>
            <consortium name="The Broad Institute Genome Sequencing Platform"/>
            <consortium name="The Broad Institute Genome Sequencing Center for Infectious Disease"/>
            <person name="Neafsey D."/>
            <person name="Cheeseman I."/>
            <person name="Volkman S."/>
            <person name="Adams J."/>
            <person name="Walker B."/>
            <person name="Young S.K."/>
            <person name="Zeng Q."/>
            <person name="Gargeya S."/>
            <person name="Fitzgerald M."/>
            <person name="Haas B."/>
            <person name="Abouelleil A."/>
            <person name="Alvarado L."/>
            <person name="Arachchi H.M."/>
            <person name="Berlin A.M."/>
            <person name="Chapman S.B."/>
            <person name="Dewar J."/>
            <person name="Goldberg J."/>
            <person name="Griggs A."/>
            <person name="Gujja S."/>
            <person name="Hansen M."/>
            <person name="Howarth C."/>
            <person name="Imamovic A."/>
            <person name="Larimer J."/>
            <person name="McCowan C."/>
            <person name="Murphy C."/>
            <person name="Neiman D."/>
            <person name="Pearson M."/>
            <person name="Priest M."/>
            <person name="Roberts A."/>
            <person name="Saif S."/>
            <person name="Shea T."/>
            <person name="Sisk P."/>
            <person name="Sykes S."/>
            <person name="Wortman J."/>
            <person name="Nusbaum C."/>
            <person name="Birren B."/>
        </authorList>
    </citation>
    <scope>NUCLEOTIDE SEQUENCE [LARGE SCALE GENOMIC DNA]</scope>
    <source>
        <strain evidence="3">Tanzania (2000708)</strain>
    </source>
</reference>
<protein>
    <submittedName>
        <fullName evidence="2">Uncharacterized protein</fullName>
    </submittedName>
</protein>
<dbReference type="EMBL" id="KI927004">
    <property type="protein sequence ID" value="ETW32903.1"/>
    <property type="molecule type" value="Genomic_DNA"/>
</dbReference>
<sequence>SSSNNNNVRNSNNEHVNNIIDNLNNNINDILNCIQNSSNNRVLNNHFSGISSVSNETIYNLNITNRRNSHNISSNNINNTNTLQENTETNNTSNVNNLGGINSLYVNGTNGNLKTDKILLHNFSNFDLMENKEPSMYNSMKMNASLLVHYFACAAYYIKRADVYNIMNYYNEHTHANFKQYCLYLYVVDHVSKIYSKHIKRKINLKKKGGKKDDQLMTSSFFSDLMKKDPNEKSHMCYDDYTNNKYDNNNNKNNLVNNENELIVRKDSKISSKNYSFNSDYKHADKTKCRKHTYDESYKGQYPELFVDDVLHIPKKLSANIIINMNEKIHHISSSNSNTIKIKIRDMFVLPKQNDKSFIHKGIFSTHHNKPFYDKEDKYMFGEKNIVEHKNKQKQLYADHSNHQNKKHFTYNENKDKFNDKSNCNLKQKINRLNSEENERIEKINQKNFKHPNIIFSADNSFNYILHEIKFKKIQEFVYLNSNVIDEKVDLDTIEKITLGSYIELTDIYNLPGSFFLIGNSELYSGSSNLCSSSFTISLILVDNNADNMSDEKNILK</sequence>
<evidence type="ECO:0000313" key="2">
    <source>
        <dbReference type="EMBL" id="ETW32903.1"/>
    </source>
</evidence>
<proteinExistence type="predicted"/>
<dbReference type="Proteomes" id="UP000030708">
    <property type="component" value="Unassembled WGS sequence"/>
</dbReference>
<organism evidence="2 3">
    <name type="scientific">Plasmodium falciparum Tanzania</name>
    <name type="common">2000708</name>
    <dbReference type="NCBI Taxonomy" id="1036725"/>
    <lineage>
        <taxon>Eukaryota</taxon>
        <taxon>Sar</taxon>
        <taxon>Alveolata</taxon>
        <taxon>Apicomplexa</taxon>
        <taxon>Aconoidasida</taxon>
        <taxon>Haemosporida</taxon>
        <taxon>Plasmodiidae</taxon>
        <taxon>Plasmodium</taxon>
        <taxon>Plasmodium (Laverania)</taxon>
    </lineage>
</organism>
<feature type="non-terminal residue" evidence="2">
    <location>
        <position position="1"/>
    </location>
</feature>